<keyword evidence="3" id="KW-1185">Reference proteome</keyword>
<organism evidence="2 3">
    <name type="scientific">Allofranklinella schreckenbergeri</name>
    <dbReference type="NCBI Taxonomy" id="1076744"/>
    <lineage>
        <taxon>Bacteria</taxon>
        <taxon>Pseudomonadati</taxon>
        <taxon>Pseudomonadota</taxon>
        <taxon>Betaproteobacteria</taxon>
        <taxon>Burkholderiales</taxon>
        <taxon>Comamonadaceae</taxon>
        <taxon>Allofranklinella</taxon>
    </lineage>
</organism>
<dbReference type="Proteomes" id="UP000267035">
    <property type="component" value="Unassembled WGS sequence"/>
</dbReference>
<proteinExistence type="predicted"/>
<protein>
    <recommendedName>
        <fullName evidence="4">SPOR domain-containing protein</fullName>
    </recommendedName>
</protein>
<gene>
    <name evidence="2" type="ORF">EBQ25_00405</name>
</gene>
<dbReference type="AlphaFoldDB" id="A0A3M6QI39"/>
<name>A0A3M6QI39_9BURK</name>
<evidence type="ECO:0000313" key="3">
    <source>
        <dbReference type="Proteomes" id="UP000267035"/>
    </source>
</evidence>
<dbReference type="EMBL" id="RDQL01000001">
    <property type="protein sequence ID" value="RMX02728.1"/>
    <property type="molecule type" value="Genomic_DNA"/>
</dbReference>
<dbReference type="RefSeq" id="WP_122252955.1">
    <property type="nucleotide sequence ID" value="NZ_RDQL01000001.1"/>
</dbReference>
<evidence type="ECO:0008006" key="4">
    <source>
        <dbReference type="Google" id="ProtNLM"/>
    </source>
</evidence>
<comment type="caution">
    <text evidence="2">The sequence shown here is derived from an EMBL/GenBank/DDBJ whole genome shotgun (WGS) entry which is preliminary data.</text>
</comment>
<feature type="compositionally biased region" description="Low complexity" evidence="1">
    <location>
        <begin position="91"/>
        <end position="108"/>
    </location>
</feature>
<reference evidence="2 3" key="1">
    <citation type="submission" date="2018-10" db="EMBL/GenBank/DDBJ databases">
        <title>Comamonadaceae CDC group NO-1 genome sequencing and assembly.</title>
        <authorList>
            <person name="Bernier A.-M."/>
            <person name="Bernard K."/>
        </authorList>
    </citation>
    <scope>NUCLEOTIDE SEQUENCE [LARGE SCALE GENOMIC DNA]</scope>
    <source>
        <strain evidence="2 3">NML161473</strain>
    </source>
</reference>
<feature type="region of interest" description="Disordered" evidence="1">
    <location>
        <begin position="91"/>
        <end position="149"/>
    </location>
</feature>
<evidence type="ECO:0000256" key="1">
    <source>
        <dbReference type="SAM" id="MobiDB-lite"/>
    </source>
</evidence>
<evidence type="ECO:0000313" key="2">
    <source>
        <dbReference type="EMBL" id="RMX02728.1"/>
    </source>
</evidence>
<feature type="region of interest" description="Disordered" evidence="1">
    <location>
        <begin position="53"/>
        <end position="77"/>
    </location>
</feature>
<accession>A0A3M6QI39</accession>
<sequence length="292" mass="31271">MLRIVIVLLVVANAVYFAWARGHLQALGLGPSQPAPATPEAHAPLRPEAVQVVQRPPTPAQPEAAQQSSPPPVIPVLVAQNTPPLVDEAEQAPQELAAPPQASEAAAPDTPAQEQPPSPAAAAPAPPPAPVPPPPPPPPPAPPVPKQCMAFGPLTAEQAEPVRAVLQSWPRAQWRWEQQSVNGRWMVLWAKVNDDLLSNARRAELQSKNIAFERLRSGPHAGGFSLGRFSSEAAAQQQKRNLERRGITGATVVLEREAAVLYTVQFPDYAAVREQVRRELGRHLGGRSPQGC</sequence>
<feature type="compositionally biased region" description="Pro residues" evidence="1">
    <location>
        <begin position="114"/>
        <end position="145"/>
    </location>
</feature>